<evidence type="ECO:0000256" key="2">
    <source>
        <dbReference type="ARBA" id="ARBA00023015"/>
    </source>
</evidence>
<organism evidence="6 7">
    <name type="scientific">Pseudomonas wuhanensis</name>
    <dbReference type="NCBI Taxonomy" id="2954098"/>
    <lineage>
        <taxon>Bacteria</taxon>
        <taxon>Pseudomonadati</taxon>
        <taxon>Pseudomonadota</taxon>
        <taxon>Gammaproteobacteria</taxon>
        <taxon>Pseudomonadales</taxon>
        <taxon>Pseudomonadaceae</taxon>
        <taxon>Pseudomonas</taxon>
    </lineage>
</organism>
<keyword evidence="4" id="KW-0804">Transcription</keyword>
<keyword evidence="3" id="KW-0238">DNA-binding</keyword>
<reference evidence="6 7" key="1">
    <citation type="submission" date="2023-02" db="EMBL/GenBank/DDBJ databases">
        <title>Evolution of Hrp T3SS in non-pathogenic Pseudomonas fluorescens.</title>
        <authorList>
            <person name="Liao K."/>
            <person name="Wei H."/>
            <person name="Gu Y."/>
        </authorList>
    </citation>
    <scope>NUCLEOTIDE SEQUENCE [LARGE SCALE GENOMIC DNA]</scope>
    <source>
        <strain evidence="6 7">FP607</strain>
    </source>
</reference>
<evidence type="ECO:0000256" key="4">
    <source>
        <dbReference type="ARBA" id="ARBA00023163"/>
    </source>
</evidence>
<dbReference type="CDD" id="cd08417">
    <property type="entry name" value="PBP2_Nitroaromatics_like"/>
    <property type="match status" value="1"/>
</dbReference>
<gene>
    <name evidence="6" type="ORF">PSH88_23530</name>
</gene>
<dbReference type="Proteomes" id="UP001230768">
    <property type="component" value="Chromosome"/>
</dbReference>
<dbReference type="InterPro" id="IPR037402">
    <property type="entry name" value="YidZ_PBP2"/>
</dbReference>
<feature type="domain" description="HTH lysR-type" evidence="5">
    <location>
        <begin position="10"/>
        <end position="67"/>
    </location>
</feature>
<dbReference type="EMBL" id="CP117430">
    <property type="protein sequence ID" value="WLI21435.1"/>
    <property type="molecule type" value="Genomic_DNA"/>
</dbReference>
<name>A0ABY9H033_9PSED</name>
<dbReference type="InterPro" id="IPR050389">
    <property type="entry name" value="LysR-type_TF"/>
</dbReference>
<dbReference type="Pfam" id="PF00126">
    <property type="entry name" value="HTH_1"/>
    <property type="match status" value="1"/>
</dbReference>
<dbReference type="InterPro" id="IPR000847">
    <property type="entry name" value="LysR_HTH_N"/>
</dbReference>
<dbReference type="Gene3D" id="1.10.10.10">
    <property type="entry name" value="Winged helix-like DNA-binding domain superfamily/Winged helix DNA-binding domain"/>
    <property type="match status" value="1"/>
</dbReference>
<dbReference type="PANTHER" id="PTHR30118">
    <property type="entry name" value="HTH-TYPE TRANSCRIPTIONAL REGULATOR LEUO-RELATED"/>
    <property type="match status" value="1"/>
</dbReference>
<dbReference type="RefSeq" id="WP_305427047.1">
    <property type="nucleotide sequence ID" value="NZ_CP117430.1"/>
</dbReference>
<dbReference type="Gene3D" id="3.40.190.10">
    <property type="entry name" value="Periplasmic binding protein-like II"/>
    <property type="match status" value="2"/>
</dbReference>
<dbReference type="SUPFAM" id="SSF46785">
    <property type="entry name" value="Winged helix' DNA-binding domain"/>
    <property type="match status" value="1"/>
</dbReference>
<keyword evidence="2" id="KW-0805">Transcription regulation</keyword>
<evidence type="ECO:0000256" key="3">
    <source>
        <dbReference type="ARBA" id="ARBA00023125"/>
    </source>
</evidence>
<dbReference type="PROSITE" id="PS50931">
    <property type="entry name" value="HTH_LYSR"/>
    <property type="match status" value="1"/>
</dbReference>
<proteinExistence type="inferred from homology"/>
<protein>
    <submittedName>
        <fullName evidence="6">LysR family transcriptional regulator</fullName>
    </submittedName>
</protein>
<dbReference type="InterPro" id="IPR036388">
    <property type="entry name" value="WH-like_DNA-bd_sf"/>
</dbReference>
<evidence type="ECO:0000259" key="5">
    <source>
        <dbReference type="PROSITE" id="PS50931"/>
    </source>
</evidence>
<evidence type="ECO:0000313" key="7">
    <source>
        <dbReference type="Proteomes" id="UP001230768"/>
    </source>
</evidence>
<sequence>MLNSNLLRKLDMQDLMVFVAVYEQSSVTAVSETLGVSQSTVSYSLKKLRTGFKDDLFINTRSGMRPTYKATTMHEHVLKILEGINFCHSGAQTFDPTLKAVTFNIGASEYFELLVLPRLLRNFDFANLPVIINVQKLDTALPVDELRDGSLDLVICFGPDFQHSHANFKSRRLIEDEMVYVFDKRATPPQSRPSLRSFVEHRHVLPPHRTFDPHTVDHKRQLIARSNSYRAALKMITGTDLILTLPRRIQRLLANDAVFSHCEAPNGLPGFTLDMQWSEACDQDSANTWLREQVVKACVKQEMA</sequence>
<dbReference type="PANTHER" id="PTHR30118:SF15">
    <property type="entry name" value="TRANSCRIPTIONAL REGULATORY PROTEIN"/>
    <property type="match status" value="1"/>
</dbReference>
<keyword evidence="7" id="KW-1185">Reference proteome</keyword>
<dbReference type="Pfam" id="PF03466">
    <property type="entry name" value="LysR_substrate"/>
    <property type="match status" value="1"/>
</dbReference>
<evidence type="ECO:0000313" key="6">
    <source>
        <dbReference type="EMBL" id="WLI21435.1"/>
    </source>
</evidence>
<dbReference type="InterPro" id="IPR011991">
    <property type="entry name" value="ArsR-like_HTH"/>
</dbReference>
<dbReference type="InterPro" id="IPR036390">
    <property type="entry name" value="WH_DNA-bd_sf"/>
</dbReference>
<evidence type="ECO:0000256" key="1">
    <source>
        <dbReference type="ARBA" id="ARBA00009437"/>
    </source>
</evidence>
<dbReference type="InterPro" id="IPR005119">
    <property type="entry name" value="LysR_subst-bd"/>
</dbReference>
<accession>A0ABY9H033</accession>
<comment type="similarity">
    <text evidence="1">Belongs to the LysR transcriptional regulatory family.</text>
</comment>
<dbReference type="SUPFAM" id="SSF53850">
    <property type="entry name" value="Periplasmic binding protein-like II"/>
    <property type="match status" value="1"/>
</dbReference>
<dbReference type="CDD" id="cd00090">
    <property type="entry name" value="HTH_ARSR"/>
    <property type="match status" value="1"/>
</dbReference>